<dbReference type="Pfam" id="PF04560">
    <property type="entry name" value="RNA_pol_Rpb2_7"/>
    <property type="match status" value="1"/>
</dbReference>
<evidence type="ECO:0000256" key="6">
    <source>
        <dbReference type="ARBA" id="ARBA00022723"/>
    </source>
</evidence>
<dbReference type="PROSITE" id="PS01166">
    <property type="entry name" value="RNA_POL_BETA"/>
    <property type="match status" value="1"/>
</dbReference>
<evidence type="ECO:0000259" key="15">
    <source>
        <dbReference type="Pfam" id="PF04560"/>
    </source>
</evidence>
<dbReference type="Gene3D" id="3.90.1110.10">
    <property type="entry name" value="RNA polymerase Rpb2, domain 2"/>
    <property type="match status" value="1"/>
</dbReference>
<keyword evidence="3 13" id="KW-0240">DNA-directed RNA polymerase</keyword>
<evidence type="ECO:0000256" key="8">
    <source>
        <dbReference type="ARBA" id="ARBA00022833"/>
    </source>
</evidence>
<dbReference type="Pfam" id="PF00562">
    <property type="entry name" value="RNA_pol_Rpb2_6"/>
    <property type="match status" value="1"/>
</dbReference>
<dbReference type="STRING" id="307972.A0A2G8L9U4"/>
<comment type="catalytic activity">
    <reaction evidence="11">
        <text>RNA(n) + a ribonucleoside 5'-triphosphate = RNA(n+1) + diphosphate</text>
        <dbReference type="Rhea" id="RHEA:21248"/>
        <dbReference type="Rhea" id="RHEA-COMP:14527"/>
        <dbReference type="Rhea" id="RHEA-COMP:17342"/>
        <dbReference type="ChEBI" id="CHEBI:33019"/>
        <dbReference type="ChEBI" id="CHEBI:61557"/>
        <dbReference type="ChEBI" id="CHEBI:140395"/>
        <dbReference type="EC" id="2.7.7.6"/>
    </reaction>
    <physiologicalReaction direction="left-to-right" evidence="11">
        <dbReference type="Rhea" id="RHEA:21249"/>
    </physiologicalReaction>
</comment>
<dbReference type="FunFam" id="3.90.1100.10:FF:000008">
    <property type="entry name" value="DNA-directed RNA polymerase subunit beta"/>
    <property type="match status" value="1"/>
</dbReference>
<dbReference type="FunFam" id="2.40.270.10:FF:000006">
    <property type="entry name" value="DNA-directed RNA polymerase subunit beta"/>
    <property type="match status" value="1"/>
</dbReference>
<keyword evidence="5 13" id="KW-0548">Nucleotidyltransferase</keyword>
<dbReference type="InterPro" id="IPR007641">
    <property type="entry name" value="RNA_pol_Rpb2_7"/>
</dbReference>
<dbReference type="InterPro" id="IPR007120">
    <property type="entry name" value="DNA-dir_RNAP_su2_dom"/>
</dbReference>
<dbReference type="FunFam" id="2.40.270.10:FF:000011">
    <property type="entry name" value="DNA-directed RNA polymerase subunit beta"/>
    <property type="match status" value="1"/>
</dbReference>
<dbReference type="GO" id="GO:0003899">
    <property type="term" value="F:DNA-directed RNA polymerase activity"/>
    <property type="evidence" value="ECO:0007669"/>
    <property type="project" value="UniProtKB-EC"/>
</dbReference>
<dbReference type="Proteomes" id="UP000230750">
    <property type="component" value="Unassembled WGS sequence"/>
</dbReference>
<reference evidence="20 21" key="1">
    <citation type="journal article" date="2017" name="PLoS Biol.">
        <title>The sea cucumber genome provides insights into morphological evolution and visceral regeneration.</title>
        <authorList>
            <person name="Zhang X."/>
            <person name="Sun L."/>
            <person name="Yuan J."/>
            <person name="Sun Y."/>
            <person name="Gao Y."/>
            <person name="Zhang L."/>
            <person name="Li S."/>
            <person name="Dai H."/>
            <person name="Hamel J.F."/>
            <person name="Liu C."/>
            <person name="Yu Y."/>
            <person name="Liu S."/>
            <person name="Lin W."/>
            <person name="Guo K."/>
            <person name="Jin S."/>
            <person name="Xu P."/>
            <person name="Storey K.B."/>
            <person name="Huan P."/>
            <person name="Zhang T."/>
            <person name="Zhou Y."/>
            <person name="Zhang J."/>
            <person name="Lin C."/>
            <person name="Li X."/>
            <person name="Xing L."/>
            <person name="Huo D."/>
            <person name="Sun M."/>
            <person name="Wang L."/>
            <person name="Mercier A."/>
            <person name="Li F."/>
            <person name="Yang H."/>
            <person name="Xiang J."/>
        </authorList>
    </citation>
    <scope>NUCLEOTIDE SEQUENCE [LARGE SCALE GENOMIC DNA]</scope>
    <source>
        <strain evidence="20">Shaxun</strain>
        <tissue evidence="20">Muscle</tissue>
    </source>
</reference>
<feature type="domain" description="RNA polymerase Rpb2" evidence="18">
    <location>
        <begin position="435"/>
        <end position="500"/>
    </location>
</feature>
<evidence type="ECO:0000259" key="19">
    <source>
        <dbReference type="Pfam" id="PF06883"/>
    </source>
</evidence>
<dbReference type="GO" id="GO:0008270">
    <property type="term" value="F:zinc ion binding"/>
    <property type="evidence" value="ECO:0007669"/>
    <property type="project" value="UniProtKB-KW"/>
</dbReference>
<evidence type="ECO:0000256" key="12">
    <source>
        <dbReference type="RuleBase" id="RU000434"/>
    </source>
</evidence>
<keyword evidence="7" id="KW-0863">Zinc-finger</keyword>
<keyword evidence="6" id="KW-0479">Metal-binding</keyword>
<dbReference type="Gene3D" id="3.90.1800.10">
    <property type="entry name" value="RNA polymerase alpha subunit dimerisation domain"/>
    <property type="match status" value="1"/>
</dbReference>
<protein>
    <recommendedName>
        <fullName evidence="13">DNA-directed RNA polymerase subunit beta</fullName>
        <ecNumber evidence="13">2.7.7.6</ecNumber>
    </recommendedName>
</protein>
<dbReference type="InterPro" id="IPR037034">
    <property type="entry name" value="RNA_pol_Rpb2_2_sf"/>
</dbReference>
<evidence type="ECO:0000313" key="21">
    <source>
        <dbReference type="Proteomes" id="UP000230750"/>
    </source>
</evidence>
<dbReference type="GO" id="GO:0032549">
    <property type="term" value="F:ribonucleoside binding"/>
    <property type="evidence" value="ECO:0007669"/>
    <property type="project" value="InterPro"/>
</dbReference>
<dbReference type="InterPro" id="IPR014724">
    <property type="entry name" value="RNA_pol_RPB2_OB-fold"/>
</dbReference>
<evidence type="ECO:0000256" key="13">
    <source>
        <dbReference type="RuleBase" id="RU363031"/>
    </source>
</evidence>
<dbReference type="InterPro" id="IPR007645">
    <property type="entry name" value="RNA_pol_Rpb2_3"/>
</dbReference>
<evidence type="ECO:0000256" key="1">
    <source>
        <dbReference type="ARBA" id="ARBA00004604"/>
    </source>
</evidence>
<dbReference type="Pfam" id="PF04563">
    <property type="entry name" value="RNA_pol_Rpb2_1"/>
    <property type="match status" value="1"/>
</dbReference>
<gene>
    <name evidence="20" type="ORF">BSL78_06063</name>
</gene>
<dbReference type="Pfam" id="PF04565">
    <property type="entry name" value="RNA_pol_Rpb2_3"/>
    <property type="match status" value="1"/>
</dbReference>
<dbReference type="Gene3D" id="2.40.50.150">
    <property type="match status" value="1"/>
</dbReference>
<comment type="caution">
    <text evidence="20">The sequence shown here is derived from an EMBL/GenBank/DDBJ whole genome shotgun (WGS) entry which is preliminary data.</text>
</comment>
<organism evidence="20 21">
    <name type="scientific">Stichopus japonicus</name>
    <name type="common">Sea cucumber</name>
    <dbReference type="NCBI Taxonomy" id="307972"/>
    <lineage>
        <taxon>Eukaryota</taxon>
        <taxon>Metazoa</taxon>
        <taxon>Echinodermata</taxon>
        <taxon>Eleutherozoa</taxon>
        <taxon>Echinozoa</taxon>
        <taxon>Holothuroidea</taxon>
        <taxon>Aspidochirotacea</taxon>
        <taxon>Aspidochirotida</taxon>
        <taxon>Stichopodidae</taxon>
        <taxon>Apostichopus</taxon>
    </lineage>
</organism>
<feature type="non-terminal residue" evidence="20">
    <location>
        <position position="1049"/>
    </location>
</feature>
<comment type="function">
    <text evidence="13">DNA-dependent RNA polymerase catalyzes the transcription of DNA into RNA using the four ribonucleoside triphosphates as substrates.</text>
</comment>
<evidence type="ECO:0000256" key="2">
    <source>
        <dbReference type="ARBA" id="ARBA00006835"/>
    </source>
</evidence>
<accession>A0A2G8L9U4</accession>
<dbReference type="EMBL" id="MRZV01000156">
    <property type="protein sequence ID" value="PIK57021.1"/>
    <property type="molecule type" value="Genomic_DNA"/>
</dbReference>
<dbReference type="InterPro" id="IPR007121">
    <property type="entry name" value="RNA_pol_bsu_CS"/>
</dbReference>
<sequence>MEISLFQVLQALVRPHVESFNFVLKEGLNLVLQNLSPVQFVLANGEKLSVGLKDASIGKPIISKGNIYAMDHKVYPSECRQSGKTYRAPLTARVHWSSSSGECGTWEGILGEIPIMVKSLHCNLHQLSPIQLIQKKEEAEEMGGYFIINGIEKCIRMLVTPRRNYPTAVLRDKWKSRGKFYTEFGVTMNCVSKDQSRSTLILHYLSNGTAVLSFIHRKEIFFIPIMIVLKSLFDANDEQMYADLIRGREEDTYFVGCVLGMLRNLQHLKLFHQKAALQYVGERFRIKLGLPDWCTDEETTETLLQKCICIHLTNKRHKYDCLVLMTQKLFAFARGQCCQENPDSPMNHETLLPGHLYLSVLKEKLEGWLTNFRYVIEKKTNANRNQITHQVTPALINQCLKLTSGLTRPMEYFLATGNIVSPTGLGLMQTSGFSVVADKLNFMRYLSHFRCLHRGSYFVEMRSTSARKLLPEAWGFLCPVHTPDGTPCGLLNHLSASCQVTTNQPKVAPLLQVLYAMGMLALDAPQIALWGETYQVVLDGRVVGSLPKGGAESIVAALRVMKCTGEQEIPKSLEICLVPITGKKTQYPGLFLFTTPARLLRPVVNLMTENEELIGTMEQVYLNVSVNAKEVIPEVTSHMEVTEDGILSVAGSLTPFSDFNQSPRNMYQCQMGKQTMGFPCHVLPYRIDNKMYRLQTAQTPVVRPKAYDIIDMDNYPLGTNAIVAVISYTGYDMEDAMVLNKAALDRGFAHGQIYKTEVIDLKKHLKGSKSNEVTYAFGCDPSDPRAMDKLDSDGFPPPGTIIEPGDPLYGYVQLSTGQSDISKYKGSETGIVESVKVVGNDMGNEISQRAYIQLRIQRNPVIGDKFSSRHGQKGVCSLKCPQEDMPFTDSGMTPDIIFNPHGFPSRMTIGMMIESMAGKSSCLHGLCHDATPFTFSEKNTAVEYFGKCLTKAGYNYYGTETMYSGTSGVELEAEIFIGVVYYQRLRHMVSDKFQVRSTGPIDLLTHQPVQGRKRAGGIRFGEMERDSLLAHGTSFLLHDRLMNCSDKTL</sequence>
<keyword evidence="4 13" id="KW-0808">Transferase</keyword>
<evidence type="ECO:0000313" key="20">
    <source>
        <dbReference type="EMBL" id="PIK57021.1"/>
    </source>
</evidence>
<evidence type="ECO:0000259" key="18">
    <source>
        <dbReference type="Pfam" id="PF04565"/>
    </source>
</evidence>
<evidence type="ECO:0000259" key="16">
    <source>
        <dbReference type="Pfam" id="PF04561"/>
    </source>
</evidence>
<dbReference type="CDD" id="cd00653">
    <property type="entry name" value="RNA_pol_B_RPB2"/>
    <property type="match status" value="1"/>
</dbReference>
<dbReference type="EC" id="2.7.7.6" evidence="13"/>
<dbReference type="Gene3D" id="2.40.270.10">
    <property type="entry name" value="DNA-directed RNA polymerase, subunit 2, domain 6"/>
    <property type="match status" value="1"/>
</dbReference>
<evidence type="ECO:0000256" key="5">
    <source>
        <dbReference type="ARBA" id="ARBA00022695"/>
    </source>
</evidence>
<dbReference type="FunFam" id="3.90.1100.10:FF:000016">
    <property type="entry name" value="DNA-directed RNA polymerase subunit beta"/>
    <property type="match status" value="1"/>
</dbReference>
<dbReference type="GO" id="GO:0000428">
    <property type="term" value="C:DNA-directed RNA polymerase complex"/>
    <property type="evidence" value="ECO:0007669"/>
    <property type="project" value="UniProtKB-KW"/>
</dbReference>
<proteinExistence type="inferred from homology"/>
<comment type="subcellular location">
    <subcellularLocation>
        <location evidence="1">Nucleus</location>
        <location evidence="1">Nucleolus</location>
    </subcellularLocation>
</comment>
<keyword evidence="10" id="KW-0539">Nucleus</keyword>
<comment type="similarity">
    <text evidence="2 12">Belongs to the RNA polymerase beta chain family.</text>
</comment>
<feature type="domain" description="RNA polymerase Rpb2" evidence="15">
    <location>
        <begin position="1016"/>
        <end position="1047"/>
    </location>
</feature>
<dbReference type="GO" id="GO:0003677">
    <property type="term" value="F:DNA binding"/>
    <property type="evidence" value="ECO:0007669"/>
    <property type="project" value="InterPro"/>
</dbReference>
<feature type="domain" description="DNA-directed RNA polymerase I subunit RPA2" evidence="19">
    <location>
        <begin position="543"/>
        <end position="601"/>
    </location>
</feature>
<dbReference type="GO" id="GO:0006351">
    <property type="term" value="P:DNA-templated transcription"/>
    <property type="evidence" value="ECO:0007669"/>
    <property type="project" value="InterPro"/>
</dbReference>
<keyword evidence="21" id="KW-1185">Reference proteome</keyword>
<keyword evidence="9 13" id="KW-0804">Transcription</keyword>
<dbReference type="SUPFAM" id="SSF64484">
    <property type="entry name" value="beta and beta-prime subunits of DNA dependent RNA-polymerase"/>
    <property type="match status" value="1"/>
</dbReference>
<dbReference type="AlphaFoldDB" id="A0A2G8L9U4"/>
<dbReference type="GO" id="GO:0005730">
    <property type="term" value="C:nucleolus"/>
    <property type="evidence" value="ECO:0007669"/>
    <property type="project" value="UniProtKB-SubCell"/>
</dbReference>
<dbReference type="Pfam" id="PF04561">
    <property type="entry name" value="RNA_pol_Rpb2_2"/>
    <property type="match status" value="1"/>
</dbReference>
<evidence type="ECO:0000256" key="9">
    <source>
        <dbReference type="ARBA" id="ARBA00023163"/>
    </source>
</evidence>
<feature type="domain" description="DNA-directed RNA polymerase subunit 2 hybrid-binding" evidence="14">
    <location>
        <begin position="652"/>
        <end position="1014"/>
    </location>
</feature>
<dbReference type="PANTHER" id="PTHR20856">
    <property type="entry name" value="DNA-DIRECTED RNA POLYMERASE I SUBUNIT 2"/>
    <property type="match status" value="1"/>
</dbReference>
<keyword evidence="8" id="KW-0862">Zinc</keyword>
<dbReference type="InterPro" id="IPR015712">
    <property type="entry name" value="DNA-dir_RNA_pol_su2"/>
</dbReference>
<evidence type="ECO:0000256" key="7">
    <source>
        <dbReference type="ARBA" id="ARBA00022771"/>
    </source>
</evidence>
<evidence type="ECO:0000256" key="10">
    <source>
        <dbReference type="ARBA" id="ARBA00023242"/>
    </source>
</evidence>
<dbReference type="InterPro" id="IPR007644">
    <property type="entry name" value="RNA_pol_bsu_protrusion"/>
</dbReference>
<evidence type="ECO:0000259" key="17">
    <source>
        <dbReference type="Pfam" id="PF04563"/>
    </source>
</evidence>
<feature type="domain" description="RNA polymerase beta subunit protrusion" evidence="17">
    <location>
        <begin position="12"/>
        <end position="388"/>
    </location>
</feature>
<evidence type="ECO:0000256" key="3">
    <source>
        <dbReference type="ARBA" id="ARBA00022478"/>
    </source>
</evidence>
<dbReference type="Pfam" id="PF06883">
    <property type="entry name" value="RNA_pol_Rpa2_4"/>
    <property type="match status" value="1"/>
</dbReference>
<evidence type="ECO:0000259" key="14">
    <source>
        <dbReference type="Pfam" id="PF00562"/>
    </source>
</evidence>
<dbReference type="InterPro" id="IPR007642">
    <property type="entry name" value="RNA_pol_Rpb2_2"/>
</dbReference>
<evidence type="ECO:0000256" key="11">
    <source>
        <dbReference type="ARBA" id="ARBA00047768"/>
    </source>
</evidence>
<feature type="domain" description="RNA polymerase Rpb2" evidence="16">
    <location>
        <begin position="188"/>
        <end position="347"/>
    </location>
</feature>
<name>A0A2G8L9U4_STIJA</name>
<dbReference type="InterPro" id="IPR009674">
    <property type="entry name" value="Rpa2_dom_4"/>
</dbReference>
<dbReference type="OrthoDB" id="10248617at2759"/>
<evidence type="ECO:0000256" key="4">
    <source>
        <dbReference type="ARBA" id="ARBA00022679"/>
    </source>
</evidence>
<dbReference type="InterPro" id="IPR037033">
    <property type="entry name" value="DNA-dir_RNAP_su2_hyb_sf"/>
</dbReference>
<dbReference type="Gene3D" id="3.90.1100.10">
    <property type="match status" value="2"/>
</dbReference>